<proteinExistence type="predicted"/>
<dbReference type="EMBL" id="SRLH01000011">
    <property type="protein sequence ID" value="TGD56540.1"/>
    <property type="molecule type" value="Genomic_DNA"/>
</dbReference>
<dbReference type="RefSeq" id="WP_135527635.1">
    <property type="nucleotide sequence ID" value="NZ_SRLH01000011.1"/>
</dbReference>
<dbReference type="PROSITE" id="PS51257">
    <property type="entry name" value="PROKAR_LIPOPROTEIN"/>
    <property type="match status" value="1"/>
</dbReference>
<dbReference type="AlphaFoldDB" id="A0A4Z0L2K2"/>
<keyword evidence="2" id="KW-1185">Reference proteome</keyword>
<evidence type="ECO:0008006" key="3">
    <source>
        <dbReference type="Google" id="ProtNLM"/>
    </source>
</evidence>
<evidence type="ECO:0000313" key="1">
    <source>
        <dbReference type="EMBL" id="TGD56540.1"/>
    </source>
</evidence>
<name>A0A4Z0L2K2_9FLAO</name>
<sequence length="182" mass="21227">MKKIIMISLLSIFLSCSPNKKNIMQKHQFNFYTQYNQFYLTSDNGSSLTQNNSWDEKDYVDRLSSLKNFIAYFSESYGDIKGELIVLEKPTKEIDYNKYDHIVETGISVESGLLQVLDCPNSSVELEVKLKPGNYRVRIYGSNFASVKENDLAHDSDNDFYKIEVWPDDNMERKVLKQYVKK</sequence>
<comment type="caution">
    <text evidence="1">The sequence shown here is derived from an EMBL/GenBank/DDBJ whole genome shotgun (WGS) entry which is preliminary data.</text>
</comment>
<dbReference type="Proteomes" id="UP000297407">
    <property type="component" value="Unassembled WGS sequence"/>
</dbReference>
<dbReference type="OrthoDB" id="280156at2"/>
<organism evidence="1 2">
    <name type="scientific">Flavobacterium humi</name>
    <dbReference type="NCBI Taxonomy" id="2562683"/>
    <lineage>
        <taxon>Bacteria</taxon>
        <taxon>Pseudomonadati</taxon>
        <taxon>Bacteroidota</taxon>
        <taxon>Flavobacteriia</taxon>
        <taxon>Flavobacteriales</taxon>
        <taxon>Flavobacteriaceae</taxon>
        <taxon>Flavobacterium</taxon>
    </lineage>
</organism>
<accession>A0A4Z0L2K2</accession>
<evidence type="ECO:0000313" key="2">
    <source>
        <dbReference type="Proteomes" id="UP000297407"/>
    </source>
</evidence>
<protein>
    <recommendedName>
        <fullName evidence="3">Lipoprotein</fullName>
    </recommendedName>
</protein>
<reference evidence="1 2" key="1">
    <citation type="submission" date="2019-04" db="EMBL/GenBank/DDBJ databases">
        <title>Flavobacterium sp. strain DS2-A Genome sequencing and assembly.</title>
        <authorList>
            <person name="Kim I."/>
        </authorList>
    </citation>
    <scope>NUCLEOTIDE SEQUENCE [LARGE SCALE GENOMIC DNA]</scope>
    <source>
        <strain evidence="1 2">DS2-A</strain>
    </source>
</reference>
<gene>
    <name evidence="1" type="ORF">E4635_15580</name>
</gene>